<dbReference type="PANTHER" id="PTHR24193:SF121">
    <property type="entry name" value="ADA2A-CONTAINING COMPLEX COMPONENT 3, ISOFORM D"/>
    <property type="match status" value="1"/>
</dbReference>
<protein>
    <submittedName>
        <fullName evidence="5">Uncharacterized protein</fullName>
    </submittedName>
</protein>
<dbReference type="InterPro" id="IPR050663">
    <property type="entry name" value="Ankyrin-SOCS_Box"/>
</dbReference>
<feature type="compositionally biased region" description="Polar residues" evidence="4">
    <location>
        <begin position="301"/>
        <end position="316"/>
    </location>
</feature>
<dbReference type="GO" id="GO:0000976">
    <property type="term" value="F:transcription cis-regulatory region binding"/>
    <property type="evidence" value="ECO:0007669"/>
    <property type="project" value="TreeGrafter"/>
</dbReference>
<feature type="compositionally biased region" description="Basic and acidic residues" evidence="4">
    <location>
        <begin position="1"/>
        <end position="46"/>
    </location>
</feature>
<reference evidence="5 6" key="1">
    <citation type="journal article" date="2012" name="Science">
        <title>The Paleozoic origin of enzymatic lignin decomposition reconstructed from 31 fungal genomes.</title>
        <authorList>
            <person name="Floudas D."/>
            <person name="Binder M."/>
            <person name="Riley R."/>
            <person name="Barry K."/>
            <person name="Blanchette R.A."/>
            <person name="Henrissat B."/>
            <person name="Martinez A.T."/>
            <person name="Otillar R."/>
            <person name="Spatafora J.W."/>
            <person name="Yadav J.S."/>
            <person name="Aerts A."/>
            <person name="Benoit I."/>
            <person name="Boyd A."/>
            <person name="Carlson A."/>
            <person name="Copeland A."/>
            <person name="Coutinho P.M."/>
            <person name="de Vries R.P."/>
            <person name="Ferreira P."/>
            <person name="Findley K."/>
            <person name="Foster B."/>
            <person name="Gaskell J."/>
            <person name="Glotzer D."/>
            <person name="Gorecki P."/>
            <person name="Heitman J."/>
            <person name="Hesse C."/>
            <person name="Hori C."/>
            <person name="Igarashi K."/>
            <person name="Jurgens J.A."/>
            <person name="Kallen N."/>
            <person name="Kersten P."/>
            <person name="Kohler A."/>
            <person name="Kuees U."/>
            <person name="Kumar T.K.A."/>
            <person name="Kuo A."/>
            <person name="LaButti K."/>
            <person name="Larrondo L.F."/>
            <person name="Lindquist E."/>
            <person name="Ling A."/>
            <person name="Lombard V."/>
            <person name="Lucas S."/>
            <person name="Lundell T."/>
            <person name="Martin R."/>
            <person name="McLaughlin D.J."/>
            <person name="Morgenstern I."/>
            <person name="Morin E."/>
            <person name="Murat C."/>
            <person name="Nagy L.G."/>
            <person name="Nolan M."/>
            <person name="Ohm R.A."/>
            <person name="Patyshakuliyeva A."/>
            <person name="Rokas A."/>
            <person name="Ruiz-Duenas F.J."/>
            <person name="Sabat G."/>
            <person name="Salamov A."/>
            <person name="Samejima M."/>
            <person name="Schmutz J."/>
            <person name="Slot J.C."/>
            <person name="St John F."/>
            <person name="Stenlid J."/>
            <person name="Sun H."/>
            <person name="Sun S."/>
            <person name="Syed K."/>
            <person name="Tsang A."/>
            <person name="Wiebenga A."/>
            <person name="Young D."/>
            <person name="Pisabarro A."/>
            <person name="Eastwood D.C."/>
            <person name="Martin F."/>
            <person name="Cullen D."/>
            <person name="Grigoriev I.V."/>
            <person name="Hibbett D.S."/>
        </authorList>
    </citation>
    <scope>NUCLEOTIDE SEQUENCE [LARGE SCALE GENOMIC DNA]</scope>
    <source>
        <strain evidence="5 6">MD-104</strain>
    </source>
</reference>
<evidence type="ECO:0000256" key="3">
    <source>
        <dbReference type="PROSITE-ProRule" id="PRU00023"/>
    </source>
</evidence>
<dbReference type="OrthoDB" id="442087at2759"/>
<keyword evidence="1" id="KW-0677">Repeat</keyword>
<dbReference type="PANTHER" id="PTHR24193">
    <property type="entry name" value="ANKYRIN REPEAT PROTEIN"/>
    <property type="match status" value="1"/>
</dbReference>
<feature type="compositionally biased region" description="Polar residues" evidence="4">
    <location>
        <begin position="373"/>
        <end position="384"/>
    </location>
</feature>
<name>A0A2H3J7H8_WOLCO</name>
<feature type="region of interest" description="Disordered" evidence="4">
    <location>
        <begin position="1"/>
        <end position="65"/>
    </location>
</feature>
<dbReference type="STRING" id="742152.A0A2H3J7H8"/>
<dbReference type="AlphaFoldDB" id="A0A2H3J7H8"/>
<feature type="repeat" description="ANK" evidence="3">
    <location>
        <begin position="120"/>
        <end position="152"/>
    </location>
</feature>
<dbReference type="Pfam" id="PF13637">
    <property type="entry name" value="Ank_4"/>
    <property type="match status" value="1"/>
</dbReference>
<keyword evidence="2 3" id="KW-0040">ANK repeat</keyword>
<feature type="compositionally biased region" description="Basic residues" evidence="4">
    <location>
        <begin position="390"/>
        <end position="407"/>
    </location>
</feature>
<dbReference type="Gene3D" id="1.25.40.20">
    <property type="entry name" value="Ankyrin repeat-containing domain"/>
    <property type="match status" value="1"/>
</dbReference>
<evidence type="ECO:0000256" key="1">
    <source>
        <dbReference type="ARBA" id="ARBA00022737"/>
    </source>
</evidence>
<organism evidence="5 6">
    <name type="scientific">Wolfiporia cocos (strain MD-104)</name>
    <name type="common">Brown rot fungus</name>
    <dbReference type="NCBI Taxonomy" id="742152"/>
    <lineage>
        <taxon>Eukaryota</taxon>
        <taxon>Fungi</taxon>
        <taxon>Dikarya</taxon>
        <taxon>Basidiomycota</taxon>
        <taxon>Agaricomycotina</taxon>
        <taxon>Agaricomycetes</taxon>
        <taxon>Polyporales</taxon>
        <taxon>Phaeolaceae</taxon>
        <taxon>Wolfiporia</taxon>
    </lineage>
</organism>
<evidence type="ECO:0000313" key="5">
    <source>
        <dbReference type="EMBL" id="PCH38176.1"/>
    </source>
</evidence>
<dbReference type="InterPro" id="IPR002110">
    <property type="entry name" value="Ankyrin_rpt"/>
</dbReference>
<dbReference type="EMBL" id="KB467942">
    <property type="protein sequence ID" value="PCH38176.1"/>
    <property type="molecule type" value="Genomic_DNA"/>
</dbReference>
<feature type="compositionally biased region" description="Polar residues" evidence="4">
    <location>
        <begin position="348"/>
        <end position="359"/>
    </location>
</feature>
<dbReference type="OMA" id="IKFLMRF"/>
<proteinExistence type="predicted"/>
<accession>A0A2H3J7H8</accession>
<dbReference type="GO" id="GO:0005634">
    <property type="term" value="C:nucleus"/>
    <property type="evidence" value="ECO:0007669"/>
    <property type="project" value="TreeGrafter"/>
</dbReference>
<gene>
    <name evidence="5" type="ORF">WOLCODRAFT_96649</name>
</gene>
<evidence type="ECO:0000313" key="6">
    <source>
        <dbReference type="Proteomes" id="UP000218811"/>
    </source>
</evidence>
<dbReference type="SMART" id="SM00248">
    <property type="entry name" value="ANK"/>
    <property type="match status" value="2"/>
</dbReference>
<evidence type="ECO:0000256" key="2">
    <source>
        <dbReference type="ARBA" id="ARBA00023043"/>
    </source>
</evidence>
<feature type="region of interest" description="Disordered" evidence="4">
    <location>
        <begin position="299"/>
        <end position="413"/>
    </location>
</feature>
<dbReference type="InterPro" id="IPR036770">
    <property type="entry name" value="Ankyrin_rpt-contain_sf"/>
</dbReference>
<keyword evidence="6" id="KW-1185">Reference proteome</keyword>
<dbReference type="GO" id="GO:0045944">
    <property type="term" value="P:positive regulation of transcription by RNA polymerase II"/>
    <property type="evidence" value="ECO:0007669"/>
    <property type="project" value="TreeGrafter"/>
</dbReference>
<dbReference type="PROSITE" id="PS50088">
    <property type="entry name" value="ANK_REPEAT"/>
    <property type="match status" value="1"/>
</dbReference>
<evidence type="ECO:0000256" key="4">
    <source>
        <dbReference type="SAM" id="MobiDB-lite"/>
    </source>
</evidence>
<dbReference type="Proteomes" id="UP000218811">
    <property type="component" value="Unassembled WGS sequence"/>
</dbReference>
<dbReference type="SUPFAM" id="SSF48403">
    <property type="entry name" value="Ankyrin repeat"/>
    <property type="match status" value="1"/>
</dbReference>
<sequence length="413" mass="46749">MKRMREEQEQDKARRAREEAARKAEQEAARIRERQEAEKRQKEKAFNKRVQAAASQREAEEKARIQQQRVQSLRSETFAAARRGDAEKVKKNIWENNVDAAGGEYKQSSDFPAGASAVGRQETLMHIAVSLGDLSLVEWLDSHGAEAEERDSEGRTAFHIALQQGRISIIQYFFKMYPHHDDDSAALYNRPESISLLRLAIDSREPGAVWMILENRLATKEDMSETWEYINSAIGKTTLLRTANQHDKGKYDEICNLLICYGGFQLPGGQDSELKEQYEQFTSGPLNNRDMPSISEVTPALQATESQKEPSSSRTHANVPDNDFQHQVKPHRGQNRSRRPYTHYHQPHPTNTFPGTPQSPLNPPGHHDHSFFNGESNLDFTHSPSEGRGRGRGRGRGHGRARGRGHGRGQPSQ</sequence>
<feature type="compositionally biased region" description="Basic residues" evidence="4">
    <location>
        <begin position="328"/>
        <end position="346"/>
    </location>
</feature>